<reference evidence="1" key="1">
    <citation type="journal article" date="2020" name="Stud. Mycol.">
        <title>101 Dothideomycetes genomes: a test case for predicting lifestyles and emergence of pathogens.</title>
        <authorList>
            <person name="Haridas S."/>
            <person name="Albert R."/>
            <person name="Binder M."/>
            <person name="Bloem J."/>
            <person name="Labutti K."/>
            <person name="Salamov A."/>
            <person name="Andreopoulos B."/>
            <person name="Baker S."/>
            <person name="Barry K."/>
            <person name="Bills G."/>
            <person name="Bluhm B."/>
            <person name="Cannon C."/>
            <person name="Castanera R."/>
            <person name="Culley D."/>
            <person name="Daum C."/>
            <person name="Ezra D."/>
            <person name="Gonzalez J."/>
            <person name="Henrissat B."/>
            <person name="Kuo A."/>
            <person name="Liang C."/>
            <person name="Lipzen A."/>
            <person name="Lutzoni F."/>
            <person name="Magnuson J."/>
            <person name="Mondo S."/>
            <person name="Nolan M."/>
            <person name="Ohm R."/>
            <person name="Pangilinan J."/>
            <person name="Park H.-J."/>
            <person name="Ramirez L."/>
            <person name="Alfaro M."/>
            <person name="Sun H."/>
            <person name="Tritt A."/>
            <person name="Yoshinaga Y."/>
            <person name="Zwiers L.-H."/>
            <person name="Turgeon B."/>
            <person name="Goodwin S."/>
            <person name="Spatafora J."/>
            <person name="Crous P."/>
            <person name="Grigoriev I."/>
        </authorList>
    </citation>
    <scope>NUCLEOTIDE SEQUENCE</scope>
    <source>
        <strain evidence="1">Tuck. ex Michener</strain>
    </source>
</reference>
<protein>
    <submittedName>
        <fullName evidence="1">Uncharacterized protein</fullName>
    </submittedName>
</protein>
<evidence type="ECO:0000313" key="1">
    <source>
        <dbReference type="EMBL" id="KAF2228649.1"/>
    </source>
</evidence>
<proteinExistence type="predicted"/>
<evidence type="ECO:0000313" key="2">
    <source>
        <dbReference type="Proteomes" id="UP000800092"/>
    </source>
</evidence>
<keyword evidence="2" id="KW-1185">Reference proteome</keyword>
<dbReference type="EMBL" id="ML991903">
    <property type="protein sequence ID" value="KAF2228649.1"/>
    <property type="molecule type" value="Genomic_DNA"/>
</dbReference>
<organism evidence="1 2">
    <name type="scientific">Viridothelium virens</name>
    <name type="common">Speckled blister lichen</name>
    <name type="synonym">Trypethelium virens</name>
    <dbReference type="NCBI Taxonomy" id="1048519"/>
    <lineage>
        <taxon>Eukaryota</taxon>
        <taxon>Fungi</taxon>
        <taxon>Dikarya</taxon>
        <taxon>Ascomycota</taxon>
        <taxon>Pezizomycotina</taxon>
        <taxon>Dothideomycetes</taxon>
        <taxon>Dothideomycetes incertae sedis</taxon>
        <taxon>Trypetheliales</taxon>
        <taxon>Trypetheliaceae</taxon>
        <taxon>Viridothelium</taxon>
    </lineage>
</organism>
<accession>A0A6A6GSQ9</accession>
<dbReference type="AlphaFoldDB" id="A0A6A6GSQ9"/>
<name>A0A6A6GSQ9_VIRVR</name>
<sequence length="232" mass="25090">MRILLLSPSSCNPQANLSATLSRVERLAHKTGGRDIAIVFLLSRARTGFASARDLVSTTAATSTAHHNAAEQSHDGIAAFTALQAELLLRPEMSMIPVLPLPTLQSLVPVVKQYVSSLTRPPPSLSPAPGLHAQTGQAATREDVDSDVVQLLARCTVRPPLSRQTVYVVSDLVPSLRALARCAAWDGEGVSEGISRGDEDMVGEIVGRLWEFLGEDEVRGMMEFWLRDRAIE</sequence>
<dbReference type="OrthoDB" id="2129069at2759"/>
<gene>
    <name evidence="1" type="ORF">EV356DRAFT_497887</name>
</gene>
<dbReference type="Proteomes" id="UP000800092">
    <property type="component" value="Unassembled WGS sequence"/>
</dbReference>